<dbReference type="PANTHER" id="PTHR42917:SF2">
    <property type="entry name" value="2,4-DIENOYL-COA REDUCTASE [(2E)-ENOYL-COA-PRODUCING]"/>
    <property type="match status" value="1"/>
</dbReference>
<keyword evidence="8" id="KW-0408">Iron</keyword>
<dbReference type="EMBL" id="BMNE01000006">
    <property type="protein sequence ID" value="GGN90813.1"/>
    <property type="molecule type" value="Genomic_DNA"/>
</dbReference>
<evidence type="ECO:0000256" key="3">
    <source>
        <dbReference type="ARBA" id="ARBA00011048"/>
    </source>
</evidence>
<keyword evidence="4" id="KW-0285">Flavoprotein</keyword>
<dbReference type="SUPFAM" id="SSF51971">
    <property type="entry name" value="Nucleotide-binding domain"/>
    <property type="match status" value="1"/>
</dbReference>
<comment type="caution">
    <text evidence="12">The sequence shown here is derived from an EMBL/GenBank/DDBJ whole genome shotgun (WGS) entry which is preliminary data.</text>
</comment>
<keyword evidence="7" id="KW-0560">Oxidoreductase</keyword>
<evidence type="ECO:0000256" key="8">
    <source>
        <dbReference type="ARBA" id="ARBA00023004"/>
    </source>
</evidence>
<dbReference type="SUPFAM" id="SSF51905">
    <property type="entry name" value="FAD/NAD(P)-binding domain"/>
    <property type="match status" value="1"/>
</dbReference>
<keyword evidence="9" id="KW-0411">Iron-sulfur</keyword>
<dbReference type="InterPro" id="IPR051793">
    <property type="entry name" value="NADH:flavin_oxidoreductase"/>
</dbReference>
<evidence type="ECO:0000259" key="10">
    <source>
        <dbReference type="Pfam" id="PF00724"/>
    </source>
</evidence>
<keyword evidence="5" id="KW-0288">FMN</keyword>
<accession>A0ABQ2KSB0</accession>
<dbReference type="InterPro" id="IPR013785">
    <property type="entry name" value="Aldolase_TIM"/>
</dbReference>
<dbReference type="RefSeq" id="WP_189032902.1">
    <property type="nucleotide sequence ID" value="NZ_BMNE01000006.1"/>
</dbReference>
<comment type="cofactor">
    <cofactor evidence="1">
        <name>FMN</name>
        <dbReference type="ChEBI" id="CHEBI:58210"/>
    </cofactor>
</comment>
<evidence type="ECO:0000313" key="12">
    <source>
        <dbReference type="EMBL" id="GGN90813.1"/>
    </source>
</evidence>
<comment type="cofactor">
    <cofactor evidence="2">
        <name>[4Fe-4S] cluster</name>
        <dbReference type="ChEBI" id="CHEBI:49883"/>
    </cofactor>
</comment>
<dbReference type="Gene3D" id="3.40.50.720">
    <property type="entry name" value="NAD(P)-binding Rossmann-like Domain"/>
    <property type="match status" value="1"/>
</dbReference>
<dbReference type="PRINTS" id="PR00469">
    <property type="entry name" value="PNDRDTASEII"/>
</dbReference>
<evidence type="ECO:0000256" key="4">
    <source>
        <dbReference type="ARBA" id="ARBA00022630"/>
    </source>
</evidence>
<evidence type="ECO:0000256" key="7">
    <source>
        <dbReference type="ARBA" id="ARBA00023002"/>
    </source>
</evidence>
<evidence type="ECO:0000259" key="11">
    <source>
        <dbReference type="Pfam" id="PF07992"/>
    </source>
</evidence>
<dbReference type="SUPFAM" id="SSF51395">
    <property type="entry name" value="FMN-linked oxidoreductases"/>
    <property type="match status" value="1"/>
</dbReference>
<organism evidence="12 13">
    <name type="scientific">Nocardia rhizosphaerihabitans</name>
    <dbReference type="NCBI Taxonomy" id="1691570"/>
    <lineage>
        <taxon>Bacteria</taxon>
        <taxon>Bacillati</taxon>
        <taxon>Actinomycetota</taxon>
        <taxon>Actinomycetes</taxon>
        <taxon>Mycobacteriales</taxon>
        <taxon>Nocardiaceae</taxon>
        <taxon>Nocardia</taxon>
    </lineage>
</organism>
<evidence type="ECO:0000256" key="9">
    <source>
        <dbReference type="ARBA" id="ARBA00023014"/>
    </source>
</evidence>
<evidence type="ECO:0000256" key="6">
    <source>
        <dbReference type="ARBA" id="ARBA00022723"/>
    </source>
</evidence>
<dbReference type="InterPro" id="IPR036188">
    <property type="entry name" value="FAD/NAD-bd_sf"/>
</dbReference>
<dbReference type="PANTHER" id="PTHR42917">
    <property type="entry name" value="2,4-DIENOYL-COA REDUCTASE"/>
    <property type="match status" value="1"/>
</dbReference>
<dbReference type="InterPro" id="IPR023753">
    <property type="entry name" value="FAD/NAD-binding_dom"/>
</dbReference>
<dbReference type="Gene3D" id="3.20.20.70">
    <property type="entry name" value="Aldolase class I"/>
    <property type="match status" value="1"/>
</dbReference>
<evidence type="ECO:0000313" key="13">
    <source>
        <dbReference type="Proteomes" id="UP000658127"/>
    </source>
</evidence>
<sequence length="676" mass="73940">MTSYPHLFEPLDLGHTTLRNRVVMGSMHTGLEDRAWDTNKLAAYFAERARGGVGLIITGGYAPNRTGWLLPFGGKLTTKTEAYRHRRITKAVHAEGGKIAIQILHAGRYSYMPTSVSASAIKSAINPFKPRALSSKGVENTIDDYARCAELAKFAGYDGCEIMGGEGYFINQFLAPRVNKRTDKWGGTPENRRRLPVEIAKRIRAKVGPDFIIVFRLSMAELVEKGQTFEEIIALAQELEAAGVDILNTDIGWHEARVPTIVTSVPRAAFVEFTAKIARKVNIPVCASNRINMPEIAEEILTRGDAALISLARPLLADPEWANKAKGDRTDEINTCIACNQACLDHAFGNKKVSCLVNPRAGSETTLQLLPTRRAKRFAVVGAGPAGLSAAVSLAERGHHVDLFEADDKIGGQFDIARRIPGKEEFDESIRYFRRKIELTGVTLHLEKRVGAEELIAGKYDSVVLATGVRPRIPNIPGIDHPMVLSYAELVKEEKPVGKKVAVIGAGGIGYDVSEYLTVEGHPTLKLDEWKEEWGVDSEDEQARGQLKEPKPSPAARDVVLLQRKSTPFGKDLGKTSGWVHRAAIKAKGVEQVGGVNYERIDDAGLHISFGEKREKPRVIEVDNVIVCAGQESVRELEEPLRAAGVDLHLIGGADLAAELDAKRAIDQGTRLAARL</sequence>
<dbReference type="InterPro" id="IPR001155">
    <property type="entry name" value="OxRdtase_FMN_N"/>
</dbReference>
<evidence type="ECO:0000256" key="1">
    <source>
        <dbReference type="ARBA" id="ARBA00001917"/>
    </source>
</evidence>
<proteinExistence type="inferred from homology"/>
<dbReference type="CDD" id="cd02930">
    <property type="entry name" value="DCR_FMN"/>
    <property type="match status" value="1"/>
</dbReference>
<keyword evidence="13" id="KW-1185">Reference proteome</keyword>
<feature type="domain" description="FAD/NAD(P)-binding" evidence="11">
    <location>
        <begin position="377"/>
        <end position="648"/>
    </location>
</feature>
<feature type="domain" description="NADH:flavin oxidoreductase/NADH oxidase N-terminal" evidence="10">
    <location>
        <begin position="7"/>
        <end position="331"/>
    </location>
</feature>
<dbReference type="Proteomes" id="UP000658127">
    <property type="component" value="Unassembled WGS sequence"/>
</dbReference>
<evidence type="ECO:0000256" key="2">
    <source>
        <dbReference type="ARBA" id="ARBA00001966"/>
    </source>
</evidence>
<evidence type="ECO:0000256" key="5">
    <source>
        <dbReference type="ARBA" id="ARBA00022643"/>
    </source>
</evidence>
<keyword evidence="6" id="KW-0479">Metal-binding</keyword>
<protein>
    <submittedName>
        <fullName evidence="12">NADPH dependent 2,4-dienoyl-CoA reductase FadH</fullName>
    </submittedName>
</protein>
<gene>
    <name evidence="12" type="ORF">GCM10011610_50310</name>
</gene>
<name>A0ABQ2KSB0_9NOCA</name>
<comment type="similarity">
    <text evidence="3">In the N-terminal section; belongs to the NADH:flavin oxidoreductase/NADH oxidase family.</text>
</comment>
<reference evidence="13" key="1">
    <citation type="journal article" date="2019" name="Int. J. Syst. Evol. Microbiol.">
        <title>The Global Catalogue of Microorganisms (GCM) 10K type strain sequencing project: providing services to taxonomists for standard genome sequencing and annotation.</title>
        <authorList>
            <consortium name="The Broad Institute Genomics Platform"/>
            <consortium name="The Broad Institute Genome Sequencing Center for Infectious Disease"/>
            <person name="Wu L."/>
            <person name="Ma J."/>
        </authorList>
    </citation>
    <scope>NUCLEOTIDE SEQUENCE [LARGE SCALE GENOMIC DNA]</scope>
    <source>
        <strain evidence="13">CGMCC 4.7329</strain>
    </source>
</reference>
<dbReference type="Pfam" id="PF07992">
    <property type="entry name" value="Pyr_redox_2"/>
    <property type="match status" value="1"/>
</dbReference>
<dbReference type="PRINTS" id="PR00368">
    <property type="entry name" value="FADPNR"/>
</dbReference>
<dbReference type="Gene3D" id="3.50.50.60">
    <property type="entry name" value="FAD/NAD(P)-binding domain"/>
    <property type="match status" value="1"/>
</dbReference>
<dbReference type="Pfam" id="PF00724">
    <property type="entry name" value="Oxidored_FMN"/>
    <property type="match status" value="1"/>
</dbReference>